<dbReference type="EMBL" id="SMKU01000680">
    <property type="protein sequence ID" value="TDD59142.1"/>
    <property type="molecule type" value="Genomic_DNA"/>
</dbReference>
<proteinExistence type="predicted"/>
<feature type="domain" description="Tyr recombinase" evidence="3">
    <location>
        <begin position="109"/>
        <end position="312"/>
    </location>
</feature>
<feature type="compositionally biased region" description="Basic residues" evidence="2">
    <location>
        <begin position="34"/>
        <end position="44"/>
    </location>
</feature>
<sequence length="324" mass="36479">MGVHISGGSPVRHRGHRPQGQGADAAPGRGEGRRGRHQGHRPHRVRDAAATRLGDRGAGRRPRRPGARHRLRSARHPPSDRLAGTVPPGRLGGRAAADRDLPGRRRGRVPIRQPSPADHGHDRQRQVHRWRVEHRRRDHHPHRRRRVLHRRLQGRPDHDGRPEAEPPVPSSIRVWRSVRAGGKTKTKKPRRTLALPKRCVEALRFHRQLQDEQRQVAGTAWQEHGLVFASTVGTERNANNVLRSFRAVLAKTDLNPDEWTPRELRHSFVSVLSDAGVPIEDISRLAGHKSTEVTETVYWHQIRPALLAGAEAMDDVFPVAAENA</sequence>
<feature type="region of interest" description="Disordered" evidence="2">
    <location>
        <begin position="1"/>
        <end position="169"/>
    </location>
</feature>
<keyword evidence="5" id="KW-1185">Reference proteome</keyword>
<dbReference type="InterPro" id="IPR013762">
    <property type="entry name" value="Integrase-like_cat_sf"/>
</dbReference>
<evidence type="ECO:0000256" key="2">
    <source>
        <dbReference type="SAM" id="MobiDB-lite"/>
    </source>
</evidence>
<accession>A0A4R4ZQB8</accession>
<evidence type="ECO:0000256" key="1">
    <source>
        <dbReference type="ARBA" id="ARBA00023172"/>
    </source>
</evidence>
<evidence type="ECO:0000259" key="3">
    <source>
        <dbReference type="PROSITE" id="PS51898"/>
    </source>
</evidence>
<dbReference type="Proteomes" id="UP000294513">
    <property type="component" value="Unassembled WGS sequence"/>
</dbReference>
<dbReference type="GO" id="GO:0003677">
    <property type="term" value="F:DNA binding"/>
    <property type="evidence" value="ECO:0007669"/>
    <property type="project" value="InterPro"/>
</dbReference>
<feature type="compositionally biased region" description="Basic residues" evidence="2">
    <location>
        <begin position="126"/>
        <end position="153"/>
    </location>
</feature>
<dbReference type="InterPro" id="IPR002104">
    <property type="entry name" value="Integrase_catalytic"/>
</dbReference>
<dbReference type="OrthoDB" id="3175606at2"/>
<name>A0A4R4ZQB8_9ACTN</name>
<evidence type="ECO:0000313" key="4">
    <source>
        <dbReference type="EMBL" id="TDD59142.1"/>
    </source>
</evidence>
<feature type="compositionally biased region" description="Basic and acidic residues" evidence="2">
    <location>
        <begin position="45"/>
        <end position="58"/>
    </location>
</feature>
<comment type="caution">
    <text evidence="4">The sequence shown here is derived from an EMBL/GenBank/DDBJ whole genome shotgun (WGS) entry which is preliminary data.</text>
</comment>
<dbReference type="AlphaFoldDB" id="A0A4R4ZQB8"/>
<evidence type="ECO:0000313" key="5">
    <source>
        <dbReference type="Proteomes" id="UP000294513"/>
    </source>
</evidence>
<dbReference type="PROSITE" id="PS51898">
    <property type="entry name" value="TYR_RECOMBINASE"/>
    <property type="match status" value="1"/>
</dbReference>
<dbReference type="Pfam" id="PF00589">
    <property type="entry name" value="Phage_integrase"/>
    <property type="match status" value="1"/>
</dbReference>
<dbReference type="GO" id="GO:0006310">
    <property type="term" value="P:DNA recombination"/>
    <property type="evidence" value="ECO:0007669"/>
    <property type="project" value="UniProtKB-KW"/>
</dbReference>
<dbReference type="GO" id="GO:0015074">
    <property type="term" value="P:DNA integration"/>
    <property type="evidence" value="ECO:0007669"/>
    <property type="project" value="InterPro"/>
</dbReference>
<gene>
    <name evidence="4" type="ORF">E1298_46810</name>
</gene>
<feature type="compositionally biased region" description="Basic residues" evidence="2">
    <location>
        <begin position="59"/>
        <end position="75"/>
    </location>
</feature>
<dbReference type="InterPro" id="IPR011010">
    <property type="entry name" value="DNA_brk_join_enz"/>
</dbReference>
<keyword evidence="1" id="KW-0233">DNA recombination</keyword>
<dbReference type="SUPFAM" id="SSF56349">
    <property type="entry name" value="DNA breaking-rejoining enzymes"/>
    <property type="match status" value="1"/>
</dbReference>
<reference evidence="4 5" key="1">
    <citation type="submission" date="2019-03" db="EMBL/GenBank/DDBJ databases">
        <title>Draft genome sequences of novel Actinobacteria.</title>
        <authorList>
            <person name="Sahin N."/>
            <person name="Ay H."/>
            <person name="Saygin H."/>
        </authorList>
    </citation>
    <scope>NUCLEOTIDE SEQUENCE [LARGE SCALE GENOMIC DNA]</scope>
    <source>
        <strain evidence="4 5">H3C3</strain>
    </source>
</reference>
<protein>
    <recommendedName>
        <fullName evidence="3">Tyr recombinase domain-containing protein</fullName>
    </recommendedName>
</protein>
<organism evidence="4 5">
    <name type="scientific">Actinomadura rubrisoli</name>
    <dbReference type="NCBI Taxonomy" id="2530368"/>
    <lineage>
        <taxon>Bacteria</taxon>
        <taxon>Bacillati</taxon>
        <taxon>Actinomycetota</taxon>
        <taxon>Actinomycetes</taxon>
        <taxon>Streptosporangiales</taxon>
        <taxon>Thermomonosporaceae</taxon>
        <taxon>Actinomadura</taxon>
    </lineage>
</organism>
<dbReference type="Gene3D" id="1.10.443.10">
    <property type="entry name" value="Intergrase catalytic core"/>
    <property type="match status" value="1"/>
</dbReference>
<feature type="compositionally biased region" description="Basic and acidic residues" evidence="2">
    <location>
        <begin position="154"/>
        <end position="164"/>
    </location>
</feature>